<feature type="transmembrane region" description="Helical" evidence="1">
    <location>
        <begin position="37"/>
        <end position="58"/>
    </location>
</feature>
<accession>A0A1F7Z1L7</accession>
<evidence type="ECO:0000313" key="4">
    <source>
        <dbReference type="Proteomes" id="UP000178870"/>
    </source>
</evidence>
<dbReference type="Pfam" id="PF01569">
    <property type="entry name" value="PAP2"/>
    <property type="match status" value="1"/>
</dbReference>
<feature type="transmembrane region" description="Helical" evidence="1">
    <location>
        <begin position="127"/>
        <end position="146"/>
    </location>
</feature>
<keyword evidence="1" id="KW-0812">Transmembrane</keyword>
<dbReference type="Gene3D" id="1.20.144.10">
    <property type="entry name" value="Phosphatidic acid phosphatase type 2/haloperoxidase"/>
    <property type="match status" value="1"/>
</dbReference>
<evidence type="ECO:0000259" key="2">
    <source>
        <dbReference type="SMART" id="SM00014"/>
    </source>
</evidence>
<dbReference type="Proteomes" id="UP000178870">
    <property type="component" value="Unassembled WGS sequence"/>
</dbReference>
<gene>
    <name evidence="3" type="ORF">A2803_04895</name>
</gene>
<evidence type="ECO:0000313" key="3">
    <source>
        <dbReference type="EMBL" id="OGM33503.1"/>
    </source>
</evidence>
<sequence>MIESPFIVFLNTHGVILLVVFVFIYERYIARRKELAWHALFSALSAFVFSLILKELFLVPRPYMYGGYPSAGLSEFSSLPSVHAAVAFSLATSVTLHQKSIGVLLFTVAALLGVGRVLANVHYPLDIALGVLIGVLTSLIFNKIHIKFRKKA</sequence>
<dbReference type="SUPFAM" id="SSF48317">
    <property type="entry name" value="Acid phosphatase/Vanadium-dependent haloperoxidase"/>
    <property type="match status" value="1"/>
</dbReference>
<dbReference type="AlphaFoldDB" id="A0A1F7Z1L7"/>
<feature type="transmembrane region" description="Helical" evidence="1">
    <location>
        <begin position="103"/>
        <end position="121"/>
    </location>
</feature>
<keyword evidence="1" id="KW-1133">Transmembrane helix</keyword>
<comment type="caution">
    <text evidence="3">The sequence shown here is derived from an EMBL/GenBank/DDBJ whole genome shotgun (WGS) entry which is preliminary data.</text>
</comment>
<feature type="transmembrane region" description="Helical" evidence="1">
    <location>
        <begin position="78"/>
        <end position="96"/>
    </location>
</feature>
<evidence type="ECO:0000256" key="1">
    <source>
        <dbReference type="SAM" id="Phobius"/>
    </source>
</evidence>
<dbReference type="EMBL" id="MGGP01000001">
    <property type="protein sequence ID" value="OGM33503.1"/>
    <property type="molecule type" value="Genomic_DNA"/>
</dbReference>
<reference evidence="3 4" key="1">
    <citation type="journal article" date="2016" name="Nat. Commun.">
        <title>Thousands of microbial genomes shed light on interconnected biogeochemical processes in an aquifer system.</title>
        <authorList>
            <person name="Anantharaman K."/>
            <person name="Brown C.T."/>
            <person name="Hug L.A."/>
            <person name="Sharon I."/>
            <person name="Castelle C.J."/>
            <person name="Probst A.J."/>
            <person name="Thomas B.C."/>
            <person name="Singh A."/>
            <person name="Wilkins M.J."/>
            <person name="Karaoz U."/>
            <person name="Brodie E.L."/>
            <person name="Williams K.H."/>
            <person name="Hubbard S.S."/>
            <person name="Banfield J.F."/>
        </authorList>
    </citation>
    <scope>NUCLEOTIDE SEQUENCE [LARGE SCALE GENOMIC DNA]</scope>
</reference>
<dbReference type="PANTHER" id="PTHR14969:SF13">
    <property type="entry name" value="AT30094P"/>
    <property type="match status" value="1"/>
</dbReference>
<proteinExistence type="predicted"/>
<dbReference type="InterPro" id="IPR000326">
    <property type="entry name" value="PAP2/HPO"/>
</dbReference>
<dbReference type="InterPro" id="IPR036938">
    <property type="entry name" value="PAP2/HPO_sf"/>
</dbReference>
<feature type="transmembrane region" description="Helical" evidence="1">
    <location>
        <begin position="6"/>
        <end position="25"/>
    </location>
</feature>
<name>A0A1F7Z1L7_9BACT</name>
<organism evidence="3 4">
    <name type="scientific">Candidatus Woesebacteria bacterium RIFCSPHIGHO2_01_FULL_44_21</name>
    <dbReference type="NCBI Taxonomy" id="1802503"/>
    <lineage>
        <taxon>Bacteria</taxon>
        <taxon>Candidatus Woeseibacteriota</taxon>
    </lineage>
</organism>
<protein>
    <recommendedName>
        <fullName evidence="2">Phosphatidic acid phosphatase type 2/haloperoxidase domain-containing protein</fullName>
    </recommendedName>
</protein>
<keyword evidence="1" id="KW-0472">Membrane</keyword>
<dbReference type="PANTHER" id="PTHR14969">
    <property type="entry name" value="SPHINGOSINE-1-PHOSPHATE PHOSPHOHYDROLASE"/>
    <property type="match status" value="1"/>
</dbReference>
<dbReference type="SMART" id="SM00014">
    <property type="entry name" value="acidPPc"/>
    <property type="match status" value="1"/>
</dbReference>
<feature type="domain" description="Phosphatidic acid phosphatase type 2/haloperoxidase" evidence="2">
    <location>
        <begin position="36"/>
        <end position="142"/>
    </location>
</feature>